<dbReference type="AlphaFoldDB" id="A0A3R9KXS9"/>
<dbReference type="Proteomes" id="UP000280182">
    <property type="component" value="Unassembled WGS sequence"/>
</dbReference>
<dbReference type="EMBL" id="RJPJ01000003">
    <property type="protein sequence ID" value="RSJ68092.1"/>
    <property type="molecule type" value="Genomic_DNA"/>
</dbReference>
<organism evidence="1 2">
    <name type="scientific">Streptococcus oralis</name>
    <dbReference type="NCBI Taxonomy" id="1303"/>
    <lineage>
        <taxon>Bacteria</taxon>
        <taxon>Bacillati</taxon>
        <taxon>Bacillota</taxon>
        <taxon>Bacilli</taxon>
        <taxon>Lactobacillales</taxon>
        <taxon>Streptococcaceae</taxon>
        <taxon>Streptococcus</taxon>
    </lineage>
</organism>
<accession>A0A3R9KXS9</accession>
<name>A0A3R9KXS9_STROR</name>
<evidence type="ECO:0000313" key="2">
    <source>
        <dbReference type="Proteomes" id="UP000280182"/>
    </source>
</evidence>
<dbReference type="RefSeq" id="WP_185758190.1">
    <property type="nucleotide sequence ID" value="NZ_RJPJ01000003.1"/>
</dbReference>
<sequence length="56" mass="6292">MNARLNQKVVRGELVEVIESSGGFLGGIEYQLVVGGKIKEQSKDLSYILSAFDRYW</sequence>
<comment type="caution">
    <text evidence="1">The sequence shown here is derived from an EMBL/GenBank/DDBJ whole genome shotgun (WGS) entry which is preliminary data.</text>
</comment>
<reference evidence="1 2" key="1">
    <citation type="submission" date="2018-11" db="EMBL/GenBank/DDBJ databases">
        <title>Species Designations Belie Phenotypic and Genotypic Heterogeneity in Oral Streptococci.</title>
        <authorList>
            <person name="Velsko I."/>
        </authorList>
    </citation>
    <scope>NUCLEOTIDE SEQUENCE [LARGE SCALE GENOMIC DNA]</scope>
    <source>
        <strain evidence="1 2">BCC12</strain>
    </source>
</reference>
<proteinExistence type="predicted"/>
<gene>
    <name evidence="1" type="ORF">D8802_03620</name>
</gene>
<protein>
    <submittedName>
        <fullName evidence="1">Uncharacterized protein</fullName>
    </submittedName>
</protein>
<evidence type="ECO:0000313" key="1">
    <source>
        <dbReference type="EMBL" id="RSJ68092.1"/>
    </source>
</evidence>